<reference evidence="2 3" key="1">
    <citation type="submission" date="2019-06" db="EMBL/GenBank/DDBJ databases">
        <title>Sequencing the genomes of 1000 actinobacteria strains.</title>
        <authorList>
            <person name="Klenk H.-P."/>
        </authorList>
    </citation>
    <scope>NUCLEOTIDE SEQUENCE [LARGE SCALE GENOMIC DNA]</scope>
    <source>
        <strain evidence="2 3">DSM 102200</strain>
    </source>
</reference>
<feature type="chain" id="PRO_5022047920" evidence="1">
    <location>
        <begin position="29"/>
        <end position="370"/>
    </location>
</feature>
<feature type="signal peptide" evidence="1">
    <location>
        <begin position="1"/>
        <end position="28"/>
    </location>
</feature>
<dbReference type="OrthoDB" id="3515089at2"/>
<gene>
    <name evidence="2" type="ORF">FB559_5452</name>
</gene>
<dbReference type="RefSeq" id="WP_141958791.1">
    <property type="nucleotide sequence ID" value="NZ_VFOZ01000001.1"/>
</dbReference>
<dbReference type="EMBL" id="VFOZ01000001">
    <property type="protein sequence ID" value="TQL99754.1"/>
    <property type="molecule type" value="Genomic_DNA"/>
</dbReference>
<organism evidence="2 3">
    <name type="scientific">Actinoallomurus bryophytorum</name>
    <dbReference type="NCBI Taxonomy" id="1490222"/>
    <lineage>
        <taxon>Bacteria</taxon>
        <taxon>Bacillati</taxon>
        <taxon>Actinomycetota</taxon>
        <taxon>Actinomycetes</taxon>
        <taxon>Streptosporangiales</taxon>
        <taxon>Thermomonosporaceae</taxon>
        <taxon>Actinoallomurus</taxon>
    </lineage>
</organism>
<dbReference type="AlphaFoldDB" id="A0A543CRN3"/>
<sequence length="370" mass="38747">MSVSSKCVLVSGAIILLGLGGLVSPAAAQDTGWRIASISPSYTGGDGFSEIAATGPADAWAVGTAPCCATDGRKITHWDGNTWQSVDLPAAPQGTLEPQLSTVGASSSENVWVFGNGADGPAFGHHWNGTTWQTTTFSTDARIRKTAVIAPEDVWVAGLERTDTGDRPIVEHYDGDQWTEISLPSTVQDVTAISADAANDVWATGDGDSGVPVTLHWDGSVWHSVALPEPSLGDGVQVAVGDILAVGPHEAWATGFLTDMGLQPGPVLWRWNGKHWSLVPIDAPDDSLTSLASDGEHGVWMVSAGVRPTADLLHYSHGSLTREPAPVEPDTTADVDGIVLIPGTHSLWGAGRLVRNGHSAAAVYRYDPED</sequence>
<name>A0A543CRN3_9ACTN</name>
<evidence type="ECO:0000313" key="2">
    <source>
        <dbReference type="EMBL" id="TQL99754.1"/>
    </source>
</evidence>
<keyword evidence="1" id="KW-0732">Signal</keyword>
<accession>A0A543CRN3</accession>
<keyword evidence="3" id="KW-1185">Reference proteome</keyword>
<protein>
    <submittedName>
        <fullName evidence="2">Uncharacterized protein</fullName>
    </submittedName>
</protein>
<comment type="caution">
    <text evidence="2">The sequence shown here is derived from an EMBL/GenBank/DDBJ whole genome shotgun (WGS) entry which is preliminary data.</text>
</comment>
<evidence type="ECO:0000256" key="1">
    <source>
        <dbReference type="SAM" id="SignalP"/>
    </source>
</evidence>
<evidence type="ECO:0000313" key="3">
    <source>
        <dbReference type="Proteomes" id="UP000316096"/>
    </source>
</evidence>
<proteinExistence type="predicted"/>
<dbReference type="Proteomes" id="UP000316096">
    <property type="component" value="Unassembled WGS sequence"/>
</dbReference>